<dbReference type="AlphaFoldDB" id="X1EF89"/>
<protein>
    <recommendedName>
        <fullName evidence="3">Major facilitator superfamily (MFS) profile domain-containing protein</fullName>
    </recommendedName>
</protein>
<evidence type="ECO:0000256" key="1">
    <source>
        <dbReference type="SAM" id="Phobius"/>
    </source>
</evidence>
<feature type="transmembrane region" description="Helical" evidence="1">
    <location>
        <begin position="184"/>
        <end position="209"/>
    </location>
</feature>
<sequence length="250" mass="28219">MVTNPLIGYLTNKPMKWTRKRGFHSPWIIISGVPTIILFLLLFTPPIVMGFESVLPILIYYLVISCLYDTAYSLFQIHSFGAFPAHFRGDLTRRKAGAITQVFTFSANFFVIMIWSQIIILGDKTSFTIAAFVSTICLAVSLVIFIPGSKESDEIKERFILGYEATEKMSFLSTLKMAIKQKNFMLVLVAYLSFMIALGLTSMNAAYFVDAVLQEEQDIRTIGSLFMLCSSFLTMPLWIRVAKKIGHSRA</sequence>
<dbReference type="Pfam" id="PF13347">
    <property type="entry name" value="MFS_2"/>
    <property type="match status" value="1"/>
</dbReference>
<feature type="transmembrane region" description="Helical" evidence="1">
    <location>
        <begin position="96"/>
        <end position="120"/>
    </location>
</feature>
<feature type="transmembrane region" description="Helical" evidence="1">
    <location>
        <begin position="221"/>
        <end position="239"/>
    </location>
</feature>
<feature type="non-terminal residue" evidence="2">
    <location>
        <position position="250"/>
    </location>
</feature>
<feature type="transmembrane region" description="Helical" evidence="1">
    <location>
        <begin position="126"/>
        <end position="146"/>
    </location>
</feature>
<dbReference type="GO" id="GO:0008643">
    <property type="term" value="P:carbohydrate transport"/>
    <property type="evidence" value="ECO:0007669"/>
    <property type="project" value="InterPro"/>
</dbReference>
<dbReference type="GO" id="GO:0015293">
    <property type="term" value="F:symporter activity"/>
    <property type="evidence" value="ECO:0007669"/>
    <property type="project" value="InterPro"/>
</dbReference>
<evidence type="ECO:0008006" key="3">
    <source>
        <dbReference type="Google" id="ProtNLM"/>
    </source>
</evidence>
<keyword evidence="1" id="KW-0812">Transmembrane</keyword>
<feature type="transmembrane region" description="Helical" evidence="1">
    <location>
        <begin position="27"/>
        <end position="48"/>
    </location>
</feature>
<dbReference type="PANTHER" id="PTHR11328">
    <property type="entry name" value="MAJOR FACILITATOR SUPERFAMILY DOMAIN-CONTAINING PROTEIN"/>
    <property type="match status" value="1"/>
</dbReference>
<dbReference type="EMBL" id="BART01030790">
    <property type="protein sequence ID" value="GAH07343.1"/>
    <property type="molecule type" value="Genomic_DNA"/>
</dbReference>
<reference evidence="2" key="1">
    <citation type="journal article" date="2014" name="Front. Microbiol.">
        <title>High frequency of phylogenetically diverse reductive dehalogenase-homologous genes in deep subseafloor sedimentary metagenomes.</title>
        <authorList>
            <person name="Kawai M."/>
            <person name="Futagami T."/>
            <person name="Toyoda A."/>
            <person name="Takaki Y."/>
            <person name="Nishi S."/>
            <person name="Hori S."/>
            <person name="Arai W."/>
            <person name="Tsubouchi T."/>
            <person name="Morono Y."/>
            <person name="Uchiyama I."/>
            <person name="Ito T."/>
            <person name="Fujiyama A."/>
            <person name="Inagaki F."/>
            <person name="Takami H."/>
        </authorList>
    </citation>
    <scope>NUCLEOTIDE SEQUENCE</scope>
    <source>
        <strain evidence="2">Expedition CK06-06</strain>
    </source>
</reference>
<dbReference type="SUPFAM" id="SSF103473">
    <property type="entry name" value="MFS general substrate transporter"/>
    <property type="match status" value="1"/>
</dbReference>
<proteinExistence type="predicted"/>
<accession>X1EF89</accession>
<keyword evidence="1" id="KW-1133">Transmembrane helix</keyword>
<organism evidence="2">
    <name type="scientific">marine sediment metagenome</name>
    <dbReference type="NCBI Taxonomy" id="412755"/>
    <lineage>
        <taxon>unclassified sequences</taxon>
        <taxon>metagenomes</taxon>
        <taxon>ecological metagenomes</taxon>
    </lineage>
</organism>
<evidence type="ECO:0000313" key="2">
    <source>
        <dbReference type="EMBL" id="GAH07343.1"/>
    </source>
</evidence>
<gene>
    <name evidence="2" type="ORF">S01H4_53641</name>
</gene>
<dbReference type="InterPro" id="IPR039672">
    <property type="entry name" value="MFS_2"/>
</dbReference>
<dbReference type="GO" id="GO:0005886">
    <property type="term" value="C:plasma membrane"/>
    <property type="evidence" value="ECO:0007669"/>
    <property type="project" value="TreeGrafter"/>
</dbReference>
<feature type="transmembrane region" description="Helical" evidence="1">
    <location>
        <begin position="54"/>
        <end position="75"/>
    </location>
</feature>
<comment type="caution">
    <text evidence="2">The sequence shown here is derived from an EMBL/GenBank/DDBJ whole genome shotgun (WGS) entry which is preliminary data.</text>
</comment>
<dbReference type="PANTHER" id="PTHR11328:SF28">
    <property type="entry name" value="MAJOR FACILITATOR SUPERFAMILY DOMAIN-CONTAINING PROTEIN 12"/>
    <property type="match status" value="1"/>
</dbReference>
<name>X1EF89_9ZZZZ</name>
<keyword evidence="1" id="KW-0472">Membrane</keyword>
<dbReference type="InterPro" id="IPR036259">
    <property type="entry name" value="MFS_trans_sf"/>
</dbReference>